<dbReference type="VEuPathDB" id="FungiDB:H310_14661"/>
<feature type="region of interest" description="Disordered" evidence="1">
    <location>
        <begin position="99"/>
        <end position="120"/>
    </location>
</feature>
<proteinExistence type="predicted"/>
<dbReference type="RefSeq" id="XP_008880781.1">
    <property type="nucleotide sequence ID" value="XM_008882559.1"/>
</dbReference>
<protein>
    <submittedName>
        <fullName evidence="3">Uncharacterized protein</fullName>
    </submittedName>
</protein>
<dbReference type="AlphaFoldDB" id="A0A024T8V7"/>
<organism evidence="3">
    <name type="scientific">Aphanomyces invadans</name>
    <dbReference type="NCBI Taxonomy" id="157072"/>
    <lineage>
        <taxon>Eukaryota</taxon>
        <taxon>Sar</taxon>
        <taxon>Stramenopiles</taxon>
        <taxon>Oomycota</taxon>
        <taxon>Saprolegniomycetes</taxon>
        <taxon>Saprolegniales</taxon>
        <taxon>Verrucalvaceae</taxon>
        <taxon>Aphanomyces</taxon>
    </lineage>
</organism>
<evidence type="ECO:0000313" key="3">
    <source>
        <dbReference type="EMBL" id="ETV90595.1"/>
    </source>
</evidence>
<gene>
    <name evidence="3" type="ORF">H310_14661</name>
</gene>
<dbReference type="InterPro" id="IPR036470">
    <property type="entry name" value="Elicitin_sf"/>
</dbReference>
<dbReference type="GeneID" id="20091711"/>
<dbReference type="OrthoDB" id="79356at2759"/>
<sequence length="149" mass="14537">MVRSVVVALLPVIVSAALCTETDFMPLTTVLVACATVSGMPPTALQSTPSTGDIARLCQFPQCKGFFMSLASLKCNDANGVPLASSSGVCNGVVAGPAASTTKPSTGSSPSTTVAGTTTSAPKPFATSSGLVAVASACALAVVAAAVNL</sequence>
<feature type="signal peptide" evidence="2">
    <location>
        <begin position="1"/>
        <end position="16"/>
    </location>
</feature>
<accession>A0A024T8V7</accession>
<keyword evidence="2" id="KW-0732">Signal</keyword>
<dbReference type="SUPFAM" id="SSF48647">
    <property type="entry name" value="Fungal elicitin"/>
    <property type="match status" value="1"/>
</dbReference>
<evidence type="ECO:0000256" key="1">
    <source>
        <dbReference type="SAM" id="MobiDB-lite"/>
    </source>
</evidence>
<dbReference type="GO" id="GO:0005576">
    <property type="term" value="C:extracellular region"/>
    <property type="evidence" value="ECO:0007669"/>
    <property type="project" value="InterPro"/>
</dbReference>
<dbReference type="PROSITE" id="PS51257">
    <property type="entry name" value="PROKAR_LIPOPROTEIN"/>
    <property type="match status" value="1"/>
</dbReference>
<name>A0A024T8V7_9STRA</name>
<reference evidence="3" key="1">
    <citation type="submission" date="2013-12" db="EMBL/GenBank/DDBJ databases">
        <title>The Genome Sequence of Aphanomyces invadans NJM9701.</title>
        <authorList>
            <consortium name="The Broad Institute Genomics Platform"/>
            <person name="Russ C."/>
            <person name="Tyler B."/>
            <person name="van West P."/>
            <person name="Dieguez-Uribeondo J."/>
            <person name="Young S.K."/>
            <person name="Zeng Q."/>
            <person name="Gargeya S."/>
            <person name="Fitzgerald M."/>
            <person name="Abouelleil A."/>
            <person name="Alvarado L."/>
            <person name="Chapman S.B."/>
            <person name="Gainer-Dewar J."/>
            <person name="Goldberg J."/>
            <person name="Griggs A."/>
            <person name="Gujja S."/>
            <person name="Hansen M."/>
            <person name="Howarth C."/>
            <person name="Imamovic A."/>
            <person name="Ireland A."/>
            <person name="Larimer J."/>
            <person name="McCowan C."/>
            <person name="Murphy C."/>
            <person name="Pearson M."/>
            <person name="Poon T.W."/>
            <person name="Priest M."/>
            <person name="Roberts A."/>
            <person name="Saif S."/>
            <person name="Shea T."/>
            <person name="Sykes S."/>
            <person name="Wortman J."/>
            <person name="Nusbaum C."/>
            <person name="Birren B."/>
        </authorList>
    </citation>
    <scope>NUCLEOTIDE SEQUENCE [LARGE SCALE GENOMIC DNA]</scope>
    <source>
        <strain evidence="3">NJM9701</strain>
    </source>
</reference>
<evidence type="ECO:0000256" key="2">
    <source>
        <dbReference type="SAM" id="SignalP"/>
    </source>
</evidence>
<feature type="chain" id="PRO_5001537391" evidence="2">
    <location>
        <begin position="17"/>
        <end position="149"/>
    </location>
</feature>
<dbReference type="EMBL" id="KI914030">
    <property type="protein sequence ID" value="ETV90595.1"/>
    <property type="molecule type" value="Genomic_DNA"/>
</dbReference>